<accession>A0ABN7WXZ8</accession>
<gene>
    <name evidence="2" type="ORF">GMARGA_LOCUS36532</name>
</gene>
<evidence type="ECO:0000313" key="2">
    <source>
        <dbReference type="EMBL" id="CAG8843421.1"/>
    </source>
</evidence>
<proteinExistence type="predicted"/>
<evidence type="ECO:0000313" key="3">
    <source>
        <dbReference type="Proteomes" id="UP000789901"/>
    </source>
</evidence>
<reference evidence="2 3" key="1">
    <citation type="submission" date="2021-06" db="EMBL/GenBank/DDBJ databases">
        <authorList>
            <person name="Kallberg Y."/>
            <person name="Tangrot J."/>
            <person name="Rosling A."/>
        </authorList>
    </citation>
    <scope>NUCLEOTIDE SEQUENCE [LARGE SCALE GENOMIC DNA]</scope>
    <source>
        <strain evidence="2 3">120-4 pot B 10/14</strain>
    </source>
</reference>
<feature type="region of interest" description="Disordered" evidence="1">
    <location>
        <begin position="9"/>
        <end position="46"/>
    </location>
</feature>
<name>A0ABN7WXZ8_GIGMA</name>
<feature type="compositionally biased region" description="Basic and acidic residues" evidence="1">
    <location>
        <begin position="22"/>
        <end position="31"/>
    </location>
</feature>
<dbReference type="EMBL" id="CAJVQB010072375">
    <property type="protein sequence ID" value="CAG8843421.1"/>
    <property type="molecule type" value="Genomic_DNA"/>
</dbReference>
<dbReference type="Proteomes" id="UP000789901">
    <property type="component" value="Unassembled WGS sequence"/>
</dbReference>
<protein>
    <submittedName>
        <fullName evidence="2">12795_t:CDS:1</fullName>
    </submittedName>
</protein>
<feature type="non-terminal residue" evidence="2">
    <location>
        <position position="1"/>
    </location>
</feature>
<feature type="compositionally biased region" description="Polar residues" evidence="1">
    <location>
        <begin position="32"/>
        <end position="46"/>
    </location>
</feature>
<feature type="compositionally biased region" description="Polar residues" evidence="1">
    <location>
        <begin position="12"/>
        <end position="21"/>
    </location>
</feature>
<sequence>TKFYLKAVALKQQHQSSSTKNDVGKNNDTRLTKSNRTPRTTIPKHNNTKVATIGKKRCKQRSIL</sequence>
<comment type="caution">
    <text evidence="2">The sequence shown here is derived from an EMBL/GenBank/DDBJ whole genome shotgun (WGS) entry which is preliminary data.</text>
</comment>
<keyword evidence="3" id="KW-1185">Reference proteome</keyword>
<evidence type="ECO:0000256" key="1">
    <source>
        <dbReference type="SAM" id="MobiDB-lite"/>
    </source>
</evidence>
<organism evidence="2 3">
    <name type="scientific">Gigaspora margarita</name>
    <dbReference type="NCBI Taxonomy" id="4874"/>
    <lineage>
        <taxon>Eukaryota</taxon>
        <taxon>Fungi</taxon>
        <taxon>Fungi incertae sedis</taxon>
        <taxon>Mucoromycota</taxon>
        <taxon>Glomeromycotina</taxon>
        <taxon>Glomeromycetes</taxon>
        <taxon>Diversisporales</taxon>
        <taxon>Gigasporaceae</taxon>
        <taxon>Gigaspora</taxon>
    </lineage>
</organism>